<dbReference type="PROSITE" id="PS50118">
    <property type="entry name" value="HMG_BOX_2"/>
    <property type="match status" value="1"/>
</dbReference>
<dbReference type="AlphaFoldDB" id="A0A086TCJ0"/>
<protein>
    <submittedName>
        <fullName evidence="5">Mating-type M-specific polypeptide Mc-like protein</fullName>
    </submittedName>
</protein>
<dbReference type="Pfam" id="PF00505">
    <property type="entry name" value="HMG_box"/>
    <property type="match status" value="1"/>
</dbReference>
<dbReference type="GO" id="GO:0001228">
    <property type="term" value="F:DNA-binding transcription activator activity, RNA polymerase II-specific"/>
    <property type="evidence" value="ECO:0007669"/>
    <property type="project" value="TreeGrafter"/>
</dbReference>
<gene>
    <name evidence="5" type="ORF">ACRE_020880</name>
</gene>
<dbReference type="Gene3D" id="1.10.30.10">
    <property type="entry name" value="High mobility group box domain"/>
    <property type="match status" value="1"/>
</dbReference>
<keyword evidence="6" id="KW-1185">Reference proteome</keyword>
<feature type="domain" description="HMG box" evidence="4">
    <location>
        <begin position="119"/>
        <end position="187"/>
    </location>
</feature>
<evidence type="ECO:0000259" key="4">
    <source>
        <dbReference type="PROSITE" id="PS50118"/>
    </source>
</evidence>
<keyword evidence="2" id="KW-0804">Transcription</keyword>
<evidence type="ECO:0000313" key="5">
    <source>
        <dbReference type="EMBL" id="KFH47072.1"/>
    </source>
</evidence>
<dbReference type="Proteomes" id="UP000029964">
    <property type="component" value="Unassembled WGS sequence"/>
</dbReference>
<proteinExistence type="predicted"/>
<name>A0A086TCJ0_HAPC1</name>
<dbReference type="CDD" id="cd01389">
    <property type="entry name" value="HMG-box_ROX1-like"/>
    <property type="match status" value="1"/>
</dbReference>
<comment type="caution">
    <text evidence="5">The sequence shown here is derived from an EMBL/GenBank/DDBJ whole genome shotgun (WGS) entry which is preliminary data.</text>
</comment>
<organism evidence="5 6">
    <name type="scientific">Hapsidospora chrysogenum (strain ATCC 11550 / CBS 779.69 / DSM 880 / IAM 14645 / JCM 23072 / IMI 49137)</name>
    <name type="common">Acremonium chrysogenum</name>
    <dbReference type="NCBI Taxonomy" id="857340"/>
    <lineage>
        <taxon>Eukaryota</taxon>
        <taxon>Fungi</taxon>
        <taxon>Dikarya</taxon>
        <taxon>Ascomycota</taxon>
        <taxon>Pezizomycotina</taxon>
        <taxon>Sordariomycetes</taxon>
        <taxon>Hypocreomycetidae</taxon>
        <taxon>Hypocreales</taxon>
        <taxon>Bionectriaceae</taxon>
        <taxon>Hapsidospora</taxon>
    </lineage>
</organism>
<dbReference type="InterPro" id="IPR036910">
    <property type="entry name" value="HMG_box_dom_sf"/>
</dbReference>
<dbReference type="OrthoDB" id="6247875at2759"/>
<evidence type="ECO:0000256" key="2">
    <source>
        <dbReference type="ARBA" id="ARBA00023163"/>
    </source>
</evidence>
<accession>A0A086TCJ0</accession>
<dbReference type="PANTHER" id="PTHR10270:SF161">
    <property type="entry name" value="SEX-DETERMINING REGION Y PROTEIN"/>
    <property type="match status" value="1"/>
</dbReference>
<dbReference type="GO" id="GO:0030154">
    <property type="term" value="P:cell differentiation"/>
    <property type="evidence" value="ECO:0007669"/>
    <property type="project" value="TreeGrafter"/>
</dbReference>
<dbReference type="STRING" id="857340.A0A086TCJ0"/>
<evidence type="ECO:0000256" key="3">
    <source>
        <dbReference type="PROSITE-ProRule" id="PRU00267"/>
    </source>
</evidence>
<keyword evidence="1 3" id="KW-0238">DNA-binding</keyword>
<dbReference type="InterPro" id="IPR009071">
    <property type="entry name" value="HMG_box_dom"/>
</dbReference>
<dbReference type="HOGENOM" id="CLU_071096_0_0_1"/>
<evidence type="ECO:0000256" key="1">
    <source>
        <dbReference type="ARBA" id="ARBA00023125"/>
    </source>
</evidence>
<dbReference type="InterPro" id="IPR050140">
    <property type="entry name" value="SRY-related_HMG-box_TF-like"/>
</dbReference>
<keyword evidence="3" id="KW-0539">Nucleus</keyword>
<feature type="DNA-binding region" description="HMG box" evidence="3">
    <location>
        <begin position="119"/>
        <end position="187"/>
    </location>
</feature>
<dbReference type="EMBL" id="JPKY01000013">
    <property type="protein sequence ID" value="KFH47072.1"/>
    <property type="molecule type" value="Genomic_DNA"/>
</dbReference>
<dbReference type="PANTHER" id="PTHR10270">
    <property type="entry name" value="SOX TRANSCRIPTION FACTOR"/>
    <property type="match status" value="1"/>
</dbReference>
<sequence length="202" mass="23378">MEGSLGSPYSGGMDANLDYPITFVKSNSQRDIHVFVPETFEWVFVEEIARNFSRQIQQQVKVYHEITNNKFRLCPMPDEATVDSSGYGLLLFTCDETMPKAPGTIVDNSASTDQEGKHIPRPPNSWILFRQAKSKELINEYPRATASELSTIISKMWREASPEERQFWYDRAKEQDRLHKEMYPGYKFTIRKSSQKERTHGS</sequence>
<dbReference type="GO" id="GO:0000978">
    <property type="term" value="F:RNA polymerase II cis-regulatory region sequence-specific DNA binding"/>
    <property type="evidence" value="ECO:0007669"/>
    <property type="project" value="TreeGrafter"/>
</dbReference>
<dbReference type="SMART" id="SM00398">
    <property type="entry name" value="HMG"/>
    <property type="match status" value="1"/>
</dbReference>
<reference evidence="6" key="1">
    <citation type="journal article" date="2014" name="Genome Announc.">
        <title>Genome sequence and annotation of Acremonium chrysogenum, producer of the beta-lactam antibiotic cephalosporin C.</title>
        <authorList>
            <person name="Terfehr D."/>
            <person name="Dahlmann T.A."/>
            <person name="Specht T."/>
            <person name="Zadra I."/>
            <person name="Kuernsteiner H."/>
            <person name="Kueck U."/>
        </authorList>
    </citation>
    <scope>NUCLEOTIDE SEQUENCE [LARGE SCALE GENOMIC DNA]</scope>
    <source>
        <strain evidence="6">ATCC 11550 / CBS 779.69 / DSM 880 / IAM 14645 / JCM 23072 / IMI 49137</strain>
    </source>
</reference>
<evidence type="ECO:0000313" key="6">
    <source>
        <dbReference type="Proteomes" id="UP000029964"/>
    </source>
</evidence>
<dbReference type="SUPFAM" id="SSF47095">
    <property type="entry name" value="HMG-box"/>
    <property type="match status" value="1"/>
</dbReference>
<dbReference type="GO" id="GO:0005634">
    <property type="term" value="C:nucleus"/>
    <property type="evidence" value="ECO:0007669"/>
    <property type="project" value="UniProtKB-UniRule"/>
</dbReference>